<dbReference type="SMART" id="SM00043">
    <property type="entry name" value="CY"/>
    <property type="match status" value="1"/>
</dbReference>
<protein>
    <recommendedName>
        <fullName evidence="2">Cystatin domain-containing protein</fullName>
    </recommendedName>
</protein>
<dbReference type="OrthoDB" id="1908104at2759"/>
<evidence type="ECO:0000256" key="1">
    <source>
        <dbReference type="SAM" id="MobiDB-lite"/>
    </source>
</evidence>
<evidence type="ECO:0000313" key="3">
    <source>
        <dbReference type="EMBL" id="KAF7283911.1"/>
    </source>
</evidence>
<feature type="domain" description="Cystatin" evidence="2">
    <location>
        <begin position="113"/>
        <end position="219"/>
    </location>
</feature>
<dbReference type="EMBL" id="JAACXV010000085">
    <property type="protein sequence ID" value="KAF7283911.1"/>
    <property type="molecule type" value="Genomic_DNA"/>
</dbReference>
<dbReference type="CDD" id="cd00042">
    <property type="entry name" value="CY"/>
    <property type="match status" value="1"/>
</dbReference>
<dbReference type="AlphaFoldDB" id="A0A834IQ80"/>
<organism evidence="3 4">
    <name type="scientific">Rhynchophorus ferrugineus</name>
    <name type="common">Red palm weevil</name>
    <name type="synonym">Curculio ferrugineus</name>
    <dbReference type="NCBI Taxonomy" id="354439"/>
    <lineage>
        <taxon>Eukaryota</taxon>
        <taxon>Metazoa</taxon>
        <taxon>Ecdysozoa</taxon>
        <taxon>Arthropoda</taxon>
        <taxon>Hexapoda</taxon>
        <taxon>Insecta</taxon>
        <taxon>Pterygota</taxon>
        <taxon>Neoptera</taxon>
        <taxon>Endopterygota</taxon>
        <taxon>Coleoptera</taxon>
        <taxon>Polyphaga</taxon>
        <taxon>Cucujiformia</taxon>
        <taxon>Curculionidae</taxon>
        <taxon>Dryophthorinae</taxon>
        <taxon>Rhynchophorus</taxon>
    </lineage>
</organism>
<feature type="compositionally biased region" description="Low complexity" evidence="1">
    <location>
        <begin position="266"/>
        <end position="280"/>
    </location>
</feature>
<reference evidence="3" key="1">
    <citation type="submission" date="2020-08" db="EMBL/GenBank/DDBJ databases">
        <title>Genome sequencing and assembly of the red palm weevil Rhynchophorus ferrugineus.</title>
        <authorList>
            <person name="Dias G.B."/>
            <person name="Bergman C.M."/>
            <person name="Manee M."/>
        </authorList>
    </citation>
    <scope>NUCLEOTIDE SEQUENCE</scope>
    <source>
        <strain evidence="3">AA-2017</strain>
        <tissue evidence="3">Whole larva</tissue>
    </source>
</reference>
<dbReference type="GO" id="GO:0004869">
    <property type="term" value="F:cysteine-type endopeptidase inhibitor activity"/>
    <property type="evidence" value="ECO:0007669"/>
    <property type="project" value="InterPro"/>
</dbReference>
<feature type="region of interest" description="Disordered" evidence="1">
    <location>
        <begin position="259"/>
        <end position="293"/>
    </location>
</feature>
<evidence type="ECO:0000313" key="4">
    <source>
        <dbReference type="Proteomes" id="UP000625711"/>
    </source>
</evidence>
<dbReference type="InterPro" id="IPR046350">
    <property type="entry name" value="Cystatin_sf"/>
</dbReference>
<keyword evidence="4" id="KW-1185">Reference proteome</keyword>
<gene>
    <name evidence="3" type="ORF">GWI33_022740</name>
</gene>
<proteinExistence type="predicted"/>
<dbReference type="Gene3D" id="3.10.450.10">
    <property type="match status" value="1"/>
</dbReference>
<comment type="caution">
    <text evidence="3">The sequence shown here is derived from an EMBL/GenBank/DDBJ whole genome shotgun (WGS) entry which is preliminary data.</text>
</comment>
<dbReference type="Proteomes" id="UP000625711">
    <property type="component" value="Unassembled WGS sequence"/>
</dbReference>
<dbReference type="Pfam" id="PF00031">
    <property type="entry name" value="Cystatin"/>
    <property type="match status" value="1"/>
</dbReference>
<sequence length="370" mass="41728">MITVTNVRKIKPQQSHFYGRFVQHVGIVNKLGQASFTLPANNARQSETLDFHISSVINYLNAKPNKVYDYKRGSLIHVQNKAEVFEVTVAIDVNCINKYPEVPCNEKVLICHAFIGHISEQNSTYQVLSDELLETALRHNESERTHRYAVVKVKRLQQQIVNGVKYILLVEVVPTISQKDADIFAPYPSNTNENPFTCEITFIEHPWINKKKSTLSATIVRVLKNFHLLVIGDLEIMEMMRKAKYPKLQASLIMQHCNNKDNLEPSNSSSSSSSSSSNNNDEVKARSTGQMEKISHEEKGLVRDLASLAAATLDSIDDDHHKRIVSAKRQGLTFTIIADIRMPGPSQIPKRSITTRAVKKETFADTQSTK</sequence>
<evidence type="ECO:0000259" key="2">
    <source>
        <dbReference type="SMART" id="SM00043"/>
    </source>
</evidence>
<dbReference type="SUPFAM" id="SSF54403">
    <property type="entry name" value="Cystatin/monellin"/>
    <property type="match status" value="1"/>
</dbReference>
<accession>A0A834IQ80</accession>
<name>A0A834IQ80_RHYFE</name>
<dbReference type="InterPro" id="IPR000010">
    <property type="entry name" value="Cystatin_dom"/>
</dbReference>